<accession>A0A0T6AY72</accession>
<dbReference type="OrthoDB" id="6160353at2759"/>
<protein>
    <submittedName>
        <fullName evidence="1">Uncharacterized protein</fullName>
    </submittedName>
</protein>
<comment type="caution">
    <text evidence="1">The sequence shown here is derived from an EMBL/GenBank/DDBJ whole genome shotgun (WGS) entry which is preliminary data.</text>
</comment>
<reference evidence="1 2" key="1">
    <citation type="submission" date="2015-09" db="EMBL/GenBank/DDBJ databases">
        <title>Draft genome of the scarab beetle Oryctes borbonicus.</title>
        <authorList>
            <person name="Meyer J.M."/>
            <person name="Markov G.V."/>
            <person name="Baskaran P."/>
            <person name="Herrmann M."/>
            <person name="Sommer R.J."/>
            <person name="Roedelsperger C."/>
        </authorList>
    </citation>
    <scope>NUCLEOTIDE SEQUENCE [LARGE SCALE GENOMIC DNA]</scope>
    <source>
        <strain evidence="1">OB123</strain>
        <tissue evidence="1">Whole animal</tissue>
    </source>
</reference>
<dbReference type="EMBL" id="LJIG01022544">
    <property type="protein sequence ID" value="KRT80010.1"/>
    <property type="molecule type" value="Genomic_DNA"/>
</dbReference>
<organism evidence="1 2">
    <name type="scientific">Oryctes borbonicus</name>
    <dbReference type="NCBI Taxonomy" id="1629725"/>
    <lineage>
        <taxon>Eukaryota</taxon>
        <taxon>Metazoa</taxon>
        <taxon>Ecdysozoa</taxon>
        <taxon>Arthropoda</taxon>
        <taxon>Hexapoda</taxon>
        <taxon>Insecta</taxon>
        <taxon>Pterygota</taxon>
        <taxon>Neoptera</taxon>
        <taxon>Endopterygota</taxon>
        <taxon>Coleoptera</taxon>
        <taxon>Polyphaga</taxon>
        <taxon>Scarabaeiformia</taxon>
        <taxon>Scarabaeidae</taxon>
        <taxon>Dynastinae</taxon>
        <taxon>Oryctes</taxon>
    </lineage>
</organism>
<keyword evidence="2" id="KW-1185">Reference proteome</keyword>
<evidence type="ECO:0000313" key="1">
    <source>
        <dbReference type="EMBL" id="KRT80010.1"/>
    </source>
</evidence>
<sequence>MVSSQYCPTCAIGNKTNKLVLRQINFGLGVYLCEDKDCKYPEGYDTVRLEQRSLDKLSKEIKQQNTEKSDLDSWLEDFLADENQKQCTQNKSYSAVDDEELSKIIDEISNPNNENEAGVQNDNDLFAWVDDAFEQFCVNSDTDKNTDKRVKR</sequence>
<dbReference type="AlphaFoldDB" id="A0A0T6AY72"/>
<dbReference type="Proteomes" id="UP000051574">
    <property type="component" value="Unassembled WGS sequence"/>
</dbReference>
<gene>
    <name evidence="1" type="ORF">AMK59_6437</name>
</gene>
<proteinExistence type="predicted"/>
<evidence type="ECO:0000313" key="2">
    <source>
        <dbReference type="Proteomes" id="UP000051574"/>
    </source>
</evidence>
<name>A0A0T6AY72_9SCAR</name>